<evidence type="ECO:0000313" key="9">
    <source>
        <dbReference type="Proteomes" id="UP000254326"/>
    </source>
</evidence>
<dbReference type="Proteomes" id="UP000254326">
    <property type="component" value="Unassembled WGS sequence"/>
</dbReference>
<dbReference type="EC" id="1.1.1.133" evidence="3 6"/>
<keyword evidence="6" id="KW-0560">Oxidoreductase</keyword>
<comment type="similarity">
    <text evidence="2 6">Belongs to the dTDP-4-dehydrorhamnose reductase family.</text>
</comment>
<dbReference type="PANTHER" id="PTHR10491:SF4">
    <property type="entry name" value="METHIONINE ADENOSYLTRANSFERASE 2 SUBUNIT BETA"/>
    <property type="match status" value="1"/>
</dbReference>
<proteinExistence type="inferred from homology"/>
<evidence type="ECO:0000256" key="5">
    <source>
        <dbReference type="ARBA" id="ARBA00048200"/>
    </source>
</evidence>
<dbReference type="OrthoDB" id="9803892at2"/>
<dbReference type="InterPro" id="IPR029903">
    <property type="entry name" value="RmlD-like-bd"/>
</dbReference>
<evidence type="ECO:0000256" key="6">
    <source>
        <dbReference type="RuleBase" id="RU364082"/>
    </source>
</evidence>
<comment type="catalytic activity">
    <reaction evidence="5 6">
        <text>dTDP-beta-L-rhamnose + NADP(+) = dTDP-4-dehydro-beta-L-rhamnose + NADPH + H(+)</text>
        <dbReference type="Rhea" id="RHEA:21796"/>
        <dbReference type="ChEBI" id="CHEBI:15378"/>
        <dbReference type="ChEBI" id="CHEBI:57510"/>
        <dbReference type="ChEBI" id="CHEBI:57783"/>
        <dbReference type="ChEBI" id="CHEBI:58349"/>
        <dbReference type="ChEBI" id="CHEBI:62830"/>
        <dbReference type="EC" id="1.1.1.133"/>
    </reaction>
</comment>
<comment type="function">
    <text evidence="6">Catalyzes the reduction of dTDP-6-deoxy-L-lyxo-4-hexulose to yield dTDP-L-rhamnose.</text>
</comment>
<dbReference type="GO" id="GO:0009243">
    <property type="term" value="P:O antigen biosynthetic process"/>
    <property type="evidence" value="ECO:0007669"/>
    <property type="project" value="UniProtKB-UniPathway"/>
</dbReference>
<evidence type="ECO:0000259" key="7">
    <source>
        <dbReference type="Pfam" id="PF04321"/>
    </source>
</evidence>
<comment type="pathway">
    <text evidence="1 6">Carbohydrate biosynthesis; dTDP-L-rhamnose biosynthesis.</text>
</comment>
<name>A0A370U7J6_9GAMM</name>
<dbReference type="GO" id="GO:0008831">
    <property type="term" value="F:dTDP-4-dehydrorhamnose reductase activity"/>
    <property type="evidence" value="ECO:0007669"/>
    <property type="project" value="UniProtKB-EC"/>
</dbReference>
<keyword evidence="9" id="KW-1185">Reference proteome</keyword>
<evidence type="ECO:0000256" key="3">
    <source>
        <dbReference type="ARBA" id="ARBA00012929"/>
    </source>
</evidence>
<gene>
    <name evidence="8" type="ORF">DN730_13375</name>
</gene>
<evidence type="ECO:0000256" key="1">
    <source>
        <dbReference type="ARBA" id="ARBA00004781"/>
    </source>
</evidence>
<sequence length="297" mass="33391">MRLKLTKQNDINAPMKVVLLGSDTELGRAIRNYYDNDFDFDWLETPCDDVISIVSSSVLDSFYCDAIIDAYSLRSVTQDEYTEYLQLLEGVVARKACPPLYMLSGVQVFLGDKEASYLETDETDGRSRHAKRLIQAENIVLSSDSNIVLRTGWLFSGTQDDFVSNTINLVKKGAKIEFHDTAIGCPTPVTDVARVLLSVVKQRHYGALNTGIYHYCCSEEVSWMGLVEAVLTTSSQFDARAQNALENIGDTASALEMAVDVKRQSLSCRKIFNHFGIKQRSWRPVLRGLIKEMYQRA</sequence>
<organism evidence="8 9">
    <name type="scientific">Marinomonas piezotolerans</name>
    <dbReference type="NCBI Taxonomy" id="2213058"/>
    <lineage>
        <taxon>Bacteria</taxon>
        <taxon>Pseudomonadati</taxon>
        <taxon>Pseudomonadota</taxon>
        <taxon>Gammaproteobacteria</taxon>
        <taxon>Oceanospirillales</taxon>
        <taxon>Oceanospirillaceae</taxon>
        <taxon>Marinomonas</taxon>
    </lineage>
</organism>
<comment type="cofactor">
    <cofactor evidence="6">
        <name>Mg(2+)</name>
        <dbReference type="ChEBI" id="CHEBI:18420"/>
    </cofactor>
    <text evidence="6">Binds 1 Mg(2+) ion per monomer.</text>
</comment>
<dbReference type="UniPathway" id="UPA00281"/>
<evidence type="ECO:0000256" key="4">
    <source>
        <dbReference type="ARBA" id="ARBA00017099"/>
    </source>
</evidence>
<dbReference type="InterPro" id="IPR005913">
    <property type="entry name" value="dTDP_dehydrorham_reduct"/>
</dbReference>
<dbReference type="UniPathway" id="UPA00124"/>
<dbReference type="Gene3D" id="3.90.25.10">
    <property type="entry name" value="UDP-galactose 4-epimerase, domain 1"/>
    <property type="match status" value="1"/>
</dbReference>
<dbReference type="Gene3D" id="3.40.50.720">
    <property type="entry name" value="NAD(P)-binding Rossmann-like Domain"/>
    <property type="match status" value="1"/>
</dbReference>
<dbReference type="AlphaFoldDB" id="A0A370U7J6"/>
<dbReference type="EMBL" id="QKRA01000006">
    <property type="protein sequence ID" value="RDL43732.1"/>
    <property type="molecule type" value="Genomic_DNA"/>
</dbReference>
<dbReference type="GO" id="GO:0019305">
    <property type="term" value="P:dTDP-rhamnose biosynthetic process"/>
    <property type="evidence" value="ECO:0007669"/>
    <property type="project" value="UniProtKB-UniPathway"/>
</dbReference>
<protein>
    <recommendedName>
        <fullName evidence="4 6">dTDP-4-dehydrorhamnose reductase</fullName>
        <ecNumber evidence="3 6">1.1.1.133</ecNumber>
    </recommendedName>
</protein>
<accession>A0A370U7J6</accession>
<dbReference type="Pfam" id="PF04321">
    <property type="entry name" value="RmlD_sub_bind"/>
    <property type="match status" value="1"/>
</dbReference>
<reference evidence="8 9" key="1">
    <citation type="submission" date="2018-06" db="EMBL/GenBank/DDBJ databases">
        <title>Marinomonas sp. YLB-05 draft genome sequence.</title>
        <authorList>
            <person name="Yu L."/>
            <person name="Tang X."/>
        </authorList>
    </citation>
    <scope>NUCLEOTIDE SEQUENCE [LARGE SCALE GENOMIC DNA]</scope>
    <source>
        <strain evidence="8 9">YLB-05</strain>
    </source>
</reference>
<dbReference type="PANTHER" id="PTHR10491">
    <property type="entry name" value="DTDP-4-DEHYDRORHAMNOSE REDUCTASE"/>
    <property type="match status" value="1"/>
</dbReference>
<dbReference type="SUPFAM" id="SSF51735">
    <property type="entry name" value="NAD(P)-binding Rossmann-fold domains"/>
    <property type="match status" value="1"/>
</dbReference>
<keyword evidence="6" id="KW-0521">NADP</keyword>
<feature type="domain" description="RmlD-like substrate binding" evidence="7">
    <location>
        <begin position="98"/>
        <end position="293"/>
    </location>
</feature>
<evidence type="ECO:0000256" key="2">
    <source>
        <dbReference type="ARBA" id="ARBA00010944"/>
    </source>
</evidence>
<comment type="caution">
    <text evidence="8">The sequence shown here is derived from an EMBL/GenBank/DDBJ whole genome shotgun (WGS) entry which is preliminary data.</text>
</comment>
<evidence type="ECO:0000313" key="8">
    <source>
        <dbReference type="EMBL" id="RDL43732.1"/>
    </source>
</evidence>
<dbReference type="InterPro" id="IPR036291">
    <property type="entry name" value="NAD(P)-bd_dom_sf"/>
</dbReference>